<proteinExistence type="predicted"/>
<sequence>MLEKKNKIRVLINIFLTSLLAFSAMLPQVVMAGSREGLPGRRVGGGTRSGCELNAKQLTALAPENNLGLTQAAYPTLFFFVPQTSTPKTVEFVLRDDKNHLVYEKSFIKTGSSGIINVSLPQEKSLPPLNVDKNYRWYLSVICEPKNRAKDIVVSGWIRRVQPDPMFLKKLEQTKTSVDRADLYASAGLWQDALVTLAEPRYTQPNDSQLTTSWTKLLQTEKLEALAQEPLLKVEILSNR</sequence>
<evidence type="ECO:0000313" key="2">
    <source>
        <dbReference type="EMBL" id="KIE07089.1"/>
    </source>
</evidence>
<reference evidence="2" key="1">
    <citation type="journal article" date="2015" name="Genome Announc.">
        <title>Draft Genome Sequence of Tolypothrix boutellei Strain VB521301.</title>
        <authorList>
            <person name="Chandrababunaidu M.M."/>
            <person name="Singh D."/>
            <person name="Sen D."/>
            <person name="Bhan S."/>
            <person name="Das S."/>
            <person name="Gupta A."/>
            <person name="Adhikary S.P."/>
            <person name="Tripathy S."/>
        </authorList>
    </citation>
    <scope>NUCLEOTIDE SEQUENCE</scope>
    <source>
        <strain evidence="2">VB521301</strain>
    </source>
</reference>
<dbReference type="InterPro" id="IPR010328">
    <property type="entry name" value="DUF928"/>
</dbReference>
<organism evidence="2">
    <name type="scientific">Tolypothrix bouteillei VB521301</name>
    <dbReference type="NCBI Taxonomy" id="1479485"/>
    <lineage>
        <taxon>Bacteria</taxon>
        <taxon>Bacillati</taxon>
        <taxon>Cyanobacteriota</taxon>
        <taxon>Cyanophyceae</taxon>
        <taxon>Nostocales</taxon>
        <taxon>Tolypothrichaceae</taxon>
        <taxon>Tolypothrix</taxon>
    </lineage>
</organism>
<gene>
    <name evidence="2" type="ORF">DA73_0238520</name>
    <name evidence="1" type="ORF">DA73_0400031515</name>
</gene>
<evidence type="ECO:0000313" key="1">
    <source>
        <dbReference type="EMBL" id="KAF3889501.1"/>
    </source>
</evidence>
<dbReference type="EMBL" id="JHEG04000001">
    <property type="protein sequence ID" value="KAF3889501.1"/>
    <property type="molecule type" value="Genomic_DNA"/>
</dbReference>
<dbReference type="Pfam" id="PF06051">
    <property type="entry name" value="DUF928"/>
    <property type="match status" value="1"/>
</dbReference>
<keyword evidence="3" id="KW-1185">Reference proteome</keyword>
<name>A0A0C1QNL2_9CYAN</name>
<evidence type="ECO:0000313" key="3">
    <source>
        <dbReference type="Proteomes" id="UP000029738"/>
    </source>
</evidence>
<dbReference type="OrthoDB" id="536034at2"/>
<dbReference type="Proteomes" id="UP000029738">
    <property type="component" value="Unassembled WGS sequence"/>
</dbReference>
<reference evidence="1" key="2">
    <citation type="submission" date="2019-11" db="EMBL/GenBank/DDBJ databases">
        <title>Improved Assembly of Tolypothrix boutellei genome.</title>
        <authorList>
            <person name="Sarangi A.N."/>
            <person name="Mukherjee M."/>
            <person name="Ghosh S."/>
            <person name="Singh D."/>
            <person name="Das A."/>
            <person name="Kant S."/>
            <person name="Prusty A."/>
            <person name="Tripathy S."/>
        </authorList>
    </citation>
    <scope>NUCLEOTIDE SEQUENCE</scope>
    <source>
        <strain evidence="1">VB521301</strain>
    </source>
</reference>
<dbReference type="AlphaFoldDB" id="A0A0C1QNL2"/>
<protein>
    <submittedName>
        <fullName evidence="1">DUF928 domain-containing protein</fullName>
    </submittedName>
</protein>
<accession>A0A0C1QNL2</accession>
<dbReference type="STRING" id="1479485.DA73_0238520"/>
<dbReference type="EMBL" id="JHEG02000059">
    <property type="protein sequence ID" value="KIE07089.1"/>
    <property type="molecule type" value="Genomic_DNA"/>
</dbReference>
<comment type="caution">
    <text evidence="2">The sequence shown here is derived from an EMBL/GenBank/DDBJ whole genome shotgun (WGS) entry which is preliminary data.</text>
</comment>